<comment type="caution">
    <text evidence="2">The sequence shown here is derived from an EMBL/GenBank/DDBJ whole genome shotgun (WGS) entry which is preliminary data.</text>
</comment>
<proteinExistence type="predicted"/>
<name>A0ABW4PYR5_9MICO</name>
<feature type="domain" description="Endonuclease GajA/Old nuclease/RecF-like AAA" evidence="1">
    <location>
        <begin position="202"/>
        <end position="349"/>
    </location>
</feature>
<dbReference type="GO" id="GO:0004519">
    <property type="term" value="F:endonuclease activity"/>
    <property type="evidence" value="ECO:0007669"/>
    <property type="project" value="UniProtKB-KW"/>
</dbReference>
<dbReference type="PANTHER" id="PTHR43581:SF4">
    <property type="entry name" value="ATP_GTP PHOSPHATASE"/>
    <property type="match status" value="1"/>
</dbReference>
<keyword evidence="2" id="KW-0540">Nuclease</keyword>
<keyword evidence="2" id="KW-0378">Hydrolase</keyword>
<dbReference type="Proteomes" id="UP001597280">
    <property type="component" value="Unassembled WGS sequence"/>
</dbReference>
<dbReference type="InterPro" id="IPR027417">
    <property type="entry name" value="P-loop_NTPase"/>
</dbReference>
<dbReference type="InterPro" id="IPR041685">
    <property type="entry name" value="AAA_GajA/Old/RecF-like"/>
</dbReference>
<organism evidence="2 3">
    <name type="scientific">Brachybacterium rhamnosum</name>
    <dbReference type="NCBI Taxonomy" id="173361"/>
    <lineage>
        <taxon>Bacteria</taxon>
        <taxon>Bacillati</taxon>
        <taxon>Actinomycetota</taxon>
        <taxon>Actinomycetes</taxon>
        <taxon>Micrococcales</taxon>
        <taxon>Dermabacteraceae</taxon>
        <taxon>Brachybacterium</taxon>
    </lineage>
</organism>
<accession>A0ABW4PYR5</accession>
<evidence type="ECO:0000313" key="3">
    <source>
        <dbReference type="Proteomes" id="UP001597280"/>
    </source>
</evidence>
<dbReference type="EMBL" id="JBHUFL010000002">
    <property type="protein sequence ID" value="MFD1835297.1"/>
    <property type="molecule type" value="Genomic_DNA"/>
</dbReference>
<dbReference type="RefSeq" id="WP_343904410.1">
    <property type="nucleotide sequence ID" value="NZ_BAAAIS010000002.1"/>
</dbReference>
<gene>
    <name evidence="2" type="ORF">ACFSDA_09450</name>
</gene>
<keyword evidence="3" id="KW-1185">Reference proteome</keyword>
<reference evidence="3" key="1">
    <citation type="journal article" date="2019" name="Int. J. Syst. Evol. Microbiol.">
        <title>The Global Catalogue of Microorganisms (GCM) 10K type strain sequencing project: providing services to taxonomists for standard genome sequencing and annotation.</title>
        <authorList>
            <consortium name="The Broad Institute Genomics Platform"/>
            <consortium name="The Broad Institute Genome Sequencing Center for Infectious Disease"/>
            <person name="Wu L."/>
            <person name="Ma J."/>
        </authorList>
    </citation>
    <scope>NUCLEOTIDE SEQUENCE [LARGE SCALE GENOMIC DNA]</scope>
    <source>
        <strain evidence="3">JCM 11650</strain>
    </source>
</reference>
<dbReference type="Pfam" id="PF13175">
    <property type="entry name" value="AAA_15"/>
    <property type="match status" value="2"/>
</dbReference>
<evidence type="ECO:0000313" key="2">
    <source>
        <dbReference type="EMBL" id="MFD1835297.1"/>
    </source>
</evidence>
<dbReference type="CDD" id="cd00267">
    <property type="entry name" value="ABC_ATPase"/>
    <property type="match status" value="1"/>
</dbReference>
<dbReference type="InterPro" id="IPR051396">
    <property type="entry name" value="Bact_Antivir_Def_Nuclease"/>
</dbReference>
<dbReference type="CDD" id="cd00188">
    <property type="entry name" value="TOPRIM"/>
    <property type="match status" value="1"/>
</dbReference>
<evidence type="ECO:0000259" key="1">
    <source>
        <dbReference type="Pfam" id="PF13175"/>
    </source>
</evidence>
<protein>
    <submittedName>
        <fullName evidence="2">ATP-dependent endonuclease</fullName>
    </submittedName>
</protein>
<dbReference type="PANTHER" id="PTHR43581">
    <property type="entry name" value="ATP/GTP PHOSPHATASE"/>
    <property type="match status" value="1"/>
</dbReference>
<dbReference type="SUPFAM" id="SSF52540">
    <property type="entry name" value="P-loop containing nucleoside triphosphate hydrolases"/>
    <property type="match status" value="1"/>
</dbReference>
<feature type="domain" description="Endonuclease GajA/Old nuclease/RecF-like AAA" evidence="1">
    <location>
        <begin position="1"/>
        <end position="41"/>
    </location>
</feature>
<sequence>MKISDVTVGNYRSIGRQTRFDLADLTTLVGPNNEGKSNLLRSVALGLRVIDAWGSLPDEATRTGELTGRQVMMVYESYRPRRRPDRHRDVNYEWVTDFPLHKQSASSPKPTVIRIRFKLSENEMIAFKEATGLYNNGDLPIELRFGRTRTSLQVVKPGKGAAGYSKKAPAIARFVSERIDYVMVPAMRTMEQAISLLNELASIRLAELARTEDYQEALRKVNELRADVVEGVQSDLKLTISSYLPGVESVELEQRDVRSSQSINRVTIDDGSATSLEQKGDGIKSLFSLALIQHLARERASGAESNLVLLVDEPEAHLHSRAVHDLLTLFTKIAREQQVVLATHNPIFVNREKVSANVLVRGNTASAARSVKDIREVLGVELHDNLNSAEVVIITEGLTDAAILPVALSFLSVSDATDIAAGRIVFKAATGSGKIARLIQQERSTACRILVVLDGDKAGSMEAERLHDEGIIDRKSIFVLRDAGRIQSEIEDLLNPEVYLDSLAETFGRTFKENQFKNPRKKWSENFTAAASVLGVSGGEADNLTTAKRTISDAVKHVTEQPFKDSSLPVLEALGEAVWGKGATD</sequence>
<dbReference type="Gene3D" id="3.40.50.300">
    <property type="entry name" value="P-loop containing nucleotide triphosphate hydrolases"/>
    <property type="match status" value="1"/>
</dbReference>
<keyword evidence="2" id="KW-0255">Endonuclease</keyword>